<evidence type="ECO:0000256" key="1">
    <source>
        <dbReference type="ARBA" id="ARBA00009820"/>
    </source>
</evidence>
<dbReference type="AlphaFoldDB" id="A0A372ZQL0"/>
<name>A0A372ZQL0_9ACTN</name>
<dbReference type="Pfam" id="PF07676">
    <property type="entry name" value="PD40"/>
    <property type="match status" value="1"/>
</dbReference>
<dbReference type="Proteomes" id="UP000263377">
    <property type="component" value="Unassembled WGS sequence"/>
</dbReference>
<dbReference type="InterPro" id="IPR011042">
    <property type="entry name" value="6-blade_b-propeller_TolB-like"/>
</dbReference>
<dbReference type="Gene3D" id="2.120.10.30">
    <property type="entry name" value="TolB, C-terminal domain"/>
    <property type="match status" value="2"/>
</dbReference>
<evidence type="ECO:0000313" key="4">
    <source>
        <dbReference type="EMBL" id="RGD58011.1"/>
    </source>
</evidence>
<dbReference type="PANTHER" id="PTHR36842:SF1">
    <property type="entry name" value="PROTEIN TOLB"/>
    <property type="match status" value="1"/>
</dbReference>
<feature type="region of interest" description="Disordered" evidence="2">
    <location>
        <begin position="245"/>
        <end position="270"/>
    </location>
</feature>
<comment type="similarity">
    <text evidence="1">Belongs to the TolB family.</text>
</comment>
<reference evidence="4 5" key="1">
    <citation type="submission" date="2018-08" db="EMBL/GenBank/DDBJ databases">
        <title>Diversity &amp; Physiological Properties of Lignin-Decomposing Actinobacteria from Soil.</title>
        <authorList>
            <person name="Roh S.G."/>
            <person name="Kim S.B."/>
        </authorList>
    </citation>
    <scope>NUCLEOTIDE SEQUENCE [LARGE SCALE GENOMIC DNA]</scope>
    <source>
        <strain evidence="4 5">MMS17-GH009</strain>
    </source>
</reference>
<dbReference type="InterPro" id="IPR006311">
    <property type="entry name" value="TAT_signal"/>
</dbReference>
<comment type="caution">
    <text evidence="4">The sequence shown here is derived from an EMBL/GenBank/DDBJ whole genome shotgun (WGS) entry which is preliminary data.</text>
</comment>
<feature type="compositionally biased region" description="Basic and acidic residues" evidence="2">
    <location>
        <begin position="34"/>
        <end position="48"/>
    </location>
</feature>
<dbReference type="PANTHER" id="PTHR36842">
    <property type="entry name" value="PROTEIN TOLB HOMOLOG"/>
    <property type="match status" value="1"/>
</dbReference>
<feature type="region of interest" description="Disordered" evidence="2">
    <location>
        <begin position="29"/>
        <end position="49"/>
    </location>
</feature>
<gene>
    <name evidence="4" type="ORF">DR950_09620</name>
</gene>
<dbReference type="PROSITE" id="PS51318">
    <property type="entry name" value="TAT"/>
    <property type="match status" value="1"/>
</dbReference>
<evidence type="ECO:0000256" key="3">
    <source>
        <dbReference type="SAM" id="SignalP"/>
    </source>
</evidence>
<dbReference type="InterPro" id="IPR011659">
    <property type="entry name" value="WD40"/>
</dbReference>
<organism evidence="4 5">
    <name type="scientific">Kitasatospora xanthocidica</name>
    <dbReference type="NCBI Taxonomy" id="83382"/>
    <lineage>
        <taxon>Bacteria</taxon>
        <taxon>Bacillati</taxon>
        <taxon>Actinomycetota</taxon>
        <taxon>Actinomycetes</taxon>
        <taxon>Kitasatosporales</taxon>
        <taxon>Streptomycetaceae</taxon>
        <taxon>Kitasatospora</taxon>
    </lineage>
</organism>
<dbReference type="EMBL" id="QVIG01000001">
    <property type="protein sequence ID" value="RGD58011.1"/>
    <property type="molecule type" value="Genomic_DNA"/>
</dbReference>
<feature type="chain" id="PRO_5038641783" description="Calcium-binding protein" evidence="3">
    <location>
        <begin position="27"/>
        <end position="460"/>
    </location>
</feature>
<keyword evidence="5" id="KW-1185">Reference proteome</keyword>
<evidence type="ECO:0000256" key="2">
    <source>
        <dbReference type="SAM" id="MobiDB-lite"/>
    </source>
</evidence>
<evidence type="ECO:0000313" key="5">
    <source>
        <dbReference type="Proteomes" id="UP000263377"/>
    </source>
</evidence>
<keyword evidence="3" id="KW-0732">Signal</keyword>
<feature type="signal peptide" evidence="3">
    <location>
        <begin position="1"/>
        <end position="26"/>
    </location>
</feature>
<protein>
    <recommendedName>
        <fullName evidence="6">Calcium-binding protein</fullName>
    </recommendedName>
</protein>
<sequence>MTHTPARRRLARAAAVLAATAVAAGAALPAAEAKPPKGDTARISETAKGEQLNGDSVALGLSEDGRSALFTSTATNLLPEPGTPNSDEVYVRDLRNGHVEKVSVADDGSRLNAPTSEASISADGRYVAFSTSATNVVPGQVVRSSDVFVRDRWTGHTEPVGPGGSPDGAFSAEPSLSRDGRYIAYTSNRTDLAPGSNPRYFSVLVTDRWTGTTRVVTTGADGEAPNNSSYGVTISADGSTVGFSSRAGNLLPQDPAATEPGAGTDGTHAGAPGLAKPRFYPYFVWKADTGKVSGASVDDQGYLRGTSIGPRLSPDGRYALFGLPVHIGRPGSYRYRMDLYARELATGKLTWLNAFLPGTTTTEGAHYPAMTFDGRWVYFDSSADNLVPGDTNGVSDIFRRDLRTGAIERVSLTRDGGQSTTGSTAPFVDFAGDTVLFTAGDGNLVPGDTNGAADVFLRRP</sequence>
<evidence type="ECO:0008006" key="6">
    <source>
        <dbReference type="Google" id="ProtNLM"/>
    </source>
</evidence>
<dbReference type="SUPFAM" id="SSF82171">
    <property type="entry name" value="DPP6 N-terminal domain-like"/>
    <property type="match status" value="1"/>
</dbReference>
<proteinExistence type="inferred from homology"/>
<accession>A0A372ZQL0</accession>
<dbReference type="RefSeq" id="WP_117486689.1">
    <property type="nucleotide sequence ID" value="NZ_QVIG01000001.1"/>
</dbReference>